<dbReference type="InterPro" id="IPR058582">
    <property type="entry name" value="KH_NusA_2nd"/>
</dbReference>
<evidence type="ECO:0000256" key="8">
    <source>
        <dbReference type="SAM" id="MobiDB-lite"/>
    </source>
</evidence>
<dbReference type="GO" id="GO:0006353">
    <property type="term" value="P:DNA-templated transcription termination"/>
    <property type="evidence" value="ECO:0007669"/>
    <property type="project" value="UniProtKB-UniRule"/>
</dbReference>
<dbReference type="FunFam" id="3.30.300.20:FF:000005">
    <property type="entry name" value="Transcription termination/antitermination protein NusA"/>
    <property type="match status" value="1"/>
</dbReference>
<dbReference type="GO" id="GO:0003700">
    <property type="term" value="F:DNA-binding transcription factor activity"/>
    <property type="evidence" value="ECO:0007669"/>
    <property type="project" value="InterPro"/>
</dbReference>
<accession>A0A0G0K779</accession>
<evidence type="ECO:0000256" key="4">
    <source>
        <dbReference type="ARBA" id="ARBA00022884"/>
    </source>
</evidence>
<evidence type="ECO:0000259" key="9">
    <source>
        <dbReference type="PROSITE" id="PS50126"/>
    </source>
</evidence>
<dbReference type="Proteomes" id="UP000034498">
    <property type="component" value="Unassembled WGS sequence"/>
</dbReference>
<dbReference type="InterPro" id="IPR009019">
    <property type="entry name" value="KH_sf_prok-type"/>
</dbReference>
<dbReference type="InterPro" id="IPR015946">
    <property type="entry name" value="KH_dom-like_a/b"/>
</dbReference>
<evidence type="ECO:0000256" key="7">
    <source>
        <dbReference type="HAMAP-Rule" id="MF_00945"/>
    </source>
</evidence>
<dbReference type="GO" id="GO:0031564">
    <property type="term" value="P:transcription antitermination"/>
    <property type="evidence" value="ECO:0007669"/>
    <property type="project" value="UniProtKB-UniRule"/>
</dbReference>
<dbReference type="InterPro" id="IPR003029">
    <property type="entry name" value="S1_domain"/>
</dbReference>
<dbReference type="InterPro" id="IPR012340">
    <property type="entry name" value="NA-bd_OB-fold"/>
</dbReference>
<dbReference type="EMBL" id="LBUX01000001">
    <property type="protein sequence ID" value="KKQ74672.1"/>
    <property type="molecule type" value="Genomic_DNA"/>
</dbReference>
<keyword evidence="2 7" id="KW-0963">Cytoplasm</keyword>
<protein>
    <recommendedName>
        <fullName evidence="7">Transcription termination/antitermination protein NusA</fullName>
    </recommendedName>
</protein>
<comment type="subunit">
    <text evidence="7">Monomer. Binds directly to the core enzyme of the DNA-dependent RNA polymerase and to nascent RNA.</text>
</comment>
<dbReference type="InterPro" id="IPR025249">
    <property type="entry name" value="TF_NusA_KH_1st"/>
</dbReference>
<evidence type="ECO:0000256" key="2">
    <source>
        <dbReference type="ARBA" id="ARBA00022490"/>
    </source>
</evidence>
<comment type="subcellular location">
    <subcellularLocation>
        <location evidence="7">Cytoplasm</location>
    </subcellularLocation>
</comment>
<evidence type="ECO:0000256" key="6">
    <source>
        <dbReference type="ARBA" id="ARBA00023163"/>
    </source>
</evidence>
<dbReference type="FunFam" id="3.30.300.20:FF:000002">
    <property type="entry name" value="Transcription termination/antitermination protein NusA"/>
    <property type="match status" value="1"/>
</dbReference>
<dbReference type="Pfam" id="PF08529">
    <property type="entry name" value="NusA_N"/>
    <property type="match status" value="1"/>
</dbReference>
<dbReference type="InterPro" id="IPR030842">
    <property type="entry name" value="TF_NusA_bacterial"/>
</dbReference>
<dbReference type="Pfam" id="PF26594">
    <property type="entry name" value="KH_NusA_2nd"/>
    <property type="match status" value="1"/>
</dbReference>
<dbReference type="CDD" id="cd22529">
    <property type="entry name" value="KH-II_NusA_rpt2"/>
    <property type="match status" value="1"/>
</dbReference>
<evidence type="ECO:0000256" key="3">
    <source>
        <dbReference type="ARBA" id="ARBA00022814"/>
    </source>
</evidence>
<dbReference type="InterPro" id="IPR013735">
    <property type="entry name" value="TF_NusA_N"/>
</dbReference>
<feature type="region of interest" description="Disordered" evidence="8">
    <location>
        <begin position="349"/>
        <end position="392"/>
    </location>
</feature>
<dbReference type="PANTHER" id="PTHR22648:SF0">
    <property type="entry name" value="TRANSCRIPTION TERMINATION_ANTITERMINATION PROTEIN NUSA"/>
    <property type="match status" value="1"/>
</dbReference>
<evidence type="ECO:0000313" key="10">
    <source>
        <dbReference type="EMBL" id="KKQ74672.1"/>
    </source>
</evidence>
<reference evidence="10 11" key="1">
    <citation type="journal article" date="2015" name="Nature">
        <title>rRNA introns, odd ribosomes, and small enigmatic genomes across a large radiation of phyla.</title>
        <authorList>
            <person name="Brown C.T."/>
            <person name="Hug L.A."/>
            <person name="Thomas B.C."/>
            <person name="Sharon I."/>
            <person name="Castelle C.J."/>
            <person name="Singh A."/>
            <person name="Wilkins M.J."/>
            <person name="Williams K.H."/>
            <person name="Banfield J.F."/>
        </authorList>
    </citation>
    <scope>NUCLEOTIDE SEQUENCE [LARGE SCALE GENOMIC DNA]</scope>
</reference>
<dbReference type="Pfam" id="PF13184">
    <property type="entry name" value="KH_NusA_1st"/>
    <property type="match status" value="1"/>
</dbReference>
<dbReference type="Gene3D" id="3.30.1480.10">
    <property type="entry name" value="NusA, N-terminal domain"/>
    <property type="match status" value="1"/>
</dbReference>
<dbReference type="GO" id="GO:0005829">
    <property type="term" value="C:cytosol"/>
    <property type="evidence" value="ECO:0007669"/>
    <property type="project" value="TreeGrafter"/>
</dbReference>
<dbReference type="SMART" id="SM00316">
    <property type="entry name" value="S1"/>
    <property type="match status" value="1"/>
</dbReference>
<sequence length="392" mass="43409">MAISPFMAAINQICDEKGLSKDTVMETIEAAIAAAYRKDFGKPSQIIKVKMDPESGQTQVWQVFDVTEEIEEPESQKTLGEAKKIDKKTKVGEQVQIALESKSEFGRIAAQTAKQVIIQRIREAERDMLYKEFKDKESKIVNGVVQQIEGNNVIIDLGKLNGLMLPSDQIPHEKYYSGQRLRVFVKGVEESSRGPRVLVSRTDSGLILGLFELEVPEIPASSVEIKGIAREAGSRSKVAVWTSQEGLDPVGSCVGQRGTRIQAVLAEIGEEKIDIILWNEKDEQYVINALSPAKVEKVKLNKKEQKAIVQVADDQLSLAIGKGGQNVRLASKLTGWSLDIEKIEEKKKVEKEETLEAGKGETEEVKAGEPQEKEAPKKTKKVAKKTKKKATK</sequence>
<evidence type="ECO:0000256" key="5">
    <source>
        <dbReference type="ARBA" id="ARBA00023015"/>
    </source>
</evidence>
<dbReference type="Gene3D" id="2.40.50.140">
    <property type="entry name" value="Nucleic acid-binding proteins"/>
    <property type="match status" value="1"/>
</dbReference>
<evidence type="ECO:0000313" key="11">
    <source>
        <dbReference type="Proteomes" id="UP000034498"/>
    </source>
</evidence>
<dbReference type="NCBIfam" id="TIGR01953">
    <property type="entry name" value="NusA"/>
    <property type="match status" value="1"/>
</dbReference>
<dbReference type="PANTHER" id="PTHR22648">
    <property type="entry name" value="TRANSCRIPTION TERMINATION FACTOR NUSA"/>
    <property type="match status" value="1"/>
</dbReference>
<comment type="caution">
    <text evidence="10">The sequence shown here is derived from an EMBL/GenBank/DDBJ whole genome shotgun (WGS) entry which is preliminary data.</text>
</comment>
<organism evidence="10 11">
    <name type="scientific">Berkelbacteria bacterium GW2011_GWB1_38_5</name>
    <dbReference type="NCBI Taxonomy" id="1618336"/>
    <lineage>
        <taxon>Bacteria</taxon>
        <taxon>Candidatus Berkelbacteria</taxon>
    </lineage>
</organism>
<proteinExistence type="inferred from homology"/>
<dbReference type="STRING" id="1618336.US94_C0001G0073"/>
<feature type="compositionally biased region" description="Basic residues" evidence="8">
    <location>
        <begin position="378"/>
        <end position="392"/>
    </location>
</feature>
<comment type="similarity">
    <text evidence="7">Belongs to the NusA family.</text>
</comment>
<dbReference type="InterPro" id="IPR010213">
    <property type="entry name" value="TF_NusA"/>
</dbReference>
<dbReference type="CDD" id="cd02134">
    <property type="entry name" value="KH-II_NusA_rpt1"/>
    <property type="match status" value="1"/>
</dbReference>
<dbReference type="Gene3D" id="3.30.300.20">
    <property type="match status" value="2"/>
</dbReference>
<dbReference type="CDD" id="cd04455">
    <property type="entry name" value="S1_NusA"/>
    <property type="match status" value="1"/>
</dbReference>
<feature type="compositionally biased region" description="Basic and acidic residues" evidence="8">
    <location>
        <begin position="349"/>
        <end position="377"/>
    </location>
</feature>
<keyword evidence="5 7" id="KW-0805">Transcription regulation</keyword>
<dbReference type="SUPFAM" id="SSF69705">
    <property type="entry name" value="Transcription factor NusA, N-terminal domain"/>
    <property type="match status" value="1"/>
</dbReference>
<keyword evidence="6 7" id="KW-0804">Transcription</keyword>
<dbReference type="SUPFAM" id="SSF54814">
    <property type="entry name" value="Prokaryotic type KH domain (KH-domain type II)"/>
    <property type="match status" value="2"/>
</dbReference>
<dbReference type="PROSITE" id="PS50126">
    <property type="entry name" value="S1"/>
    <property type="match status" value="1"/>
</dbReference>
<dbReference type="AlphaFoldDB" id="A0A0G0K779"/>
<keyword evidence="4 7" id="KW-0694">RNA-binding</keyword>
<dbReference type="PROSITE" id="PS50084">
    <property type="entry name" value="KH_TYPE_1"/>
    <property type="match status" value="1"/>
</dbReference>
<dbReference type="GO" id="GO:0003723">
    <property type="term" value="F:RNA binding"/>
    <property type="evidence" value="ECO:0007669"/>
    <property type="project" value="UniProtKB-UniRule"/>
</dbReference>
<dbReference type="HAMAP" id="MF_00945_B">
    <property type="entry name" value="NusA_B"/>
    <property type="match status" value="1"/>
</dbReference>
<keyword evidence="3 7" id="KW-0889">Transcription antitermination</keyword>
<feature type="domain" description="S1 motif" evidence="9">
    <location>
        <begin position="138"/>
        <end position="202"/>
    </location>
</feature>
<gene>
    <name evidence="7" type="primary">nusA</name>
    <name evidence="10" type="ORF">US94_C0001G0073</name>
</gene>
<dbReference type="PATRIC" id="fig|1618336.3.peg.78"/>
<dbReference type="InterPro" id="IPR036555">
    <property type="entry name" value="NusA_N_sf"/>
</dbReference>
<dbReference type="SUPFAM" id="SSF50249">
    <property type="entry name" value="Nucleic acid-binding proteins"/>
    <property type="match status" value="1"/>
</dbReference>
<name>A0A0G0K779_9BACT</name>
<keyword evidence="1 7" id="KW-0806">Transcription termination</keyword>
<evidence type="ECO:0000256" key="1">
    <source>
        <dbReference type="ARBA" id="ARBA00022472"/>
    </source>
</evidence>
<comment type="function">
    <text evidence="7">Participates in both transcription termination and antitermination.</text>
</comment>